<evidence type="ECO:0000313" key="1">
    <source>
        <dbReference type="EMBL" id="BBZ45608.1"/>
    </source>
</evidence>
<protein>
    <submittedName>
        <fullName evidence="1">Uncharacterized protein</fullName>
    </submittedName>
</protein>
<keyword evidence="2" id="KW-1185">Reference proteome</keyword>
<dbReference type="RefSeq" id="WP_085270640.1">
    <property type="nucleotide sequence ID" value="NZ_AP022614.1"/>
</dbReference>
<organism evidence="1 2">
    <name type="scientific">Mycobacterium parmense</name>
    <dbReference type="NCBI Taxonomy" id="185642"/>
    <lineage>
        <taxon>Bacteria</taxon>
        <taxon>Bacillati</taxon>
        <taxon>Actinomycetota</taxon>
        <taxon>Actinomycetes</taxon>
        <taxon>Mycobacteriales</taxon>
        <taxon>Mycobacteriaceae</taxon>
        <taxon>Mycobacterium</taxon>
        <taxon>Mycobacterium simiae complex</taxon>
    </lineage>
</organism>
<dbReference type="Proteomes" id="UP000467105">
    <property type="component" value="Chromosome"/>
</dbReference>
<name>A0A7I7YUR1_9MYCO</name>
<gene>
    <name evidence="1" type="ORF">MPRM_28890</name>
</gene>
<proteinExistence type="predicted"/>
<dbReference type="OrthoDB" id="4741730at2"/>
<dbReference type="AlphaFoldDB" id="A0A7I7YUR1"/>
<reference evidence="1 2" key="1">
    <citation type="journal article" date="2019" name="Emerg. Microbes Infect.">
        <title>Comprehensive subspecies identification of 175 nontuberculous mycobacteria species based on 7547 genomic profiles.</title>
        <authorList>
            <person name="Matsumoto Y."/>
            <person name="Kinjo T."/>
            <person name="Motooka D."/>
            <person name="Nabeya D."/>
            <person name="Jung N."/>
            <person name="Uechi K."/>
            <person name="Horii T."/>
            <person name="Iida T."/>
            <person name="Fujita J."/>
            <person name="Nakamura S."/>
        </authorList>
    </citation>
    <scope>NUCLEOTIDE SEQUENCE [LARGE SCALE GENOMIC DNA]</scope>
    <source>
        <strain evidence="1 2">JCM 14742</strain>
    </source>
</reference>
<evidence type="ECO:0000313" key="2">
    <source>
        <dbReference type="Proteomes" id="UP000467105"/>
    </source>
</evidence>
<accession>A0A7I7YUR1</accession>
<sequence length="72" mass="7056">MIMKVLSGGAIVVGVAVGLSGTATADPPSPFGSLGCSCQETAPAGSPALTQKIDRGIRQGLSGLPSSPVFDQ</sequence>
<dbReference type="EMBL" id="AP022614">
    <property type="protein sequence ID" value="BBZ45608.1"/>
    <property type="molecule type" value="Genomic_DNA"/>
</dbReference>